<evidence type="ECO:0000313" key="4">
    <source>
        <dbReference type="EMBL" id="KAB0338865.1"/>
    </source>
</evidence>
<evidence type="ECO:0000256" key="2">
    <source>
        <dbReference type="SAM" id="SignalP"/>
    </source>
</evidence>
<gene>
    <name evidence="4" type="ORF">FD754_024287</name>
</gene>
<comment type="caution">
    <text evidence="4">The sequence shown here is derived from an EMBL/GenBank/DDBJ whole genome shotgun (WGS) entry which is preliminary data.</text>
</comment>
<feature type="chain" id="PRO_5024360478" description="Immunoglobulin V-set domain-containing protein" evidence="2">
    <location>
        <begin position="19"/>
        <end position="154"/>
    </location>
</feature>
<dbReference type="AlphaFoldDB" id="A0A5N3UQ59"/>
<evidence type="ECO:0000259" key="3">
    <source>
        <dbReference type="SMART" id="SM00406"/>
    </source>
</evidence>
<feature type="region of interest" description="Disordered" evidence="1">
    <location>
        <begin position="116"/>
        <end position="154"/>
    </location>
</feature>
<dbReference type="SMART" id="SM00406">
    <property type="entry name" value="IGv"/>
    <property type="match status" value="1"/>
</dbReference>
<keyword evidence="2" id="KW-0732">Signal</keyword>
<feature type="region of interest" description="Disordered" evidence="1">
    <location>
        <begin position="68"/>
        <end position="92"/>
    </location>
</feature>
<feature type="signal peptide" evidence="2">
    <location>
        <begin position="1"/>
        <end position="18"/>
    </location>
</feature>
<name>A0A5N3UQ59_MUNMU</name>
<dbReference type="Proteomes" id="UP000326458">
    <property type="component" value="Unassembled WGS sequence"/>
</dbReference>
<dbReference type="InterPro" id="IPR013783">
    <property type="entry name" value="Ig-like_fold"/>
</dbReference>
<proteinExistence type="predicted"/>
<dbReference type="Gene3D" id="2.60.40.10">
    <property type="entry name" value="Immunoglobulins"/>
    <property type="match status" value="1"/>
</dbReference>
<dbReference type="Pfam" id="PF07686">
    <property type="entry name" value="V-set"/>
    <property type="match status" value="1"/>
</dbReference>
<reference evidence="4 5" key="1">
    <citation type="submission" date="2019-06" db="EMBL/GenBank/DDBJ databases">
        <title>Discovery of a novel chromosome fission-fusion reversal in muntjac.</title>
        <authorList>
            <person name="Mudd A.B."/>
            <person name="Bredeson J.V."/>
            <person name="Baum R."/>
            <person name="Hockemeyer D."/>
            <person name="Rokhsar D.S."/>
        </authorList>
    </citation>
    <scope>NUCLEOTIDE SEQUENCE [LARGE SCALE GENOMIC DNA]</scope>
    <source>
        <strain evidence="4">UTSW_UCB_Mm</strain>
        <tissue evidence="4">Fibroblast cell line</tissue>
    </source>
</reference>
<dbReference type="EMBL" id="VCEA01002970">
    <property type="protein sequence ID" value="KAB0338865.1"/>
    <property type="molecule type" value="Genomic_DNA"/>
</dbReference>
<dbReference type="InterPro" id="IPR050150">
    <property type="entry name" value="IgV_Light_Chain"/>
</dbReference>
<accession>A0A5N3UQ59</accession>
<dbReference type="PANTHER" id="PTHR23267">
    <property type="entry name" value="IMMUNOGLOBULIN LIGHT CHAIN"/>
    <property type="match status" value="1"/>
</dbReference>
<feature type="domain" description="Immunoglobulin V-set" evidence="3">
    <location>
        <begin position="33"/>
        <end position="106"/>
    </location>
</feature>
<dbReference type="InterPro" id="IPR036179">
    <property type="entry name" value="Ig-like_dom_sf"/>
</dbReference>
<keyword evidence="5" id="KW-1185">Reference proteome</keyword>
<sequence>MAWCPLLLTLVALCTGHADSVALCARHGGLGQRVPISCAGNRSNTGGHYVSWNQQLPGSAHRLLASENSKRPSGVPDRFSDSKSGKSASLTTSVQAEDNTDYYCFSWADCLKVHGASGPSVRRQKPASPTARGSQGKAFAPPFLGSLRPRNPAD</sequence>
<dbReference type="InterPro" id="IPR013106">
    <property type="entry name" value="Ig_V-set"/>
</dbReference>
<protein>
    <recommendedName>
        <fullName evidence="3">Immunoglobulin V-set domain-containing protein</fullName>
    </recommendedName>
</protein>
<organism evidence="4 5">
    <name type="scientific">Muntiacus muntjak</name>
    <name type="common">Barking deer</name>
    <name type="synonym">Indian muntjac</name>
    <dbReference type="NCBI Taxonomy" id="9888"/>
    <lineage>
        <taxon>Eukaryota</taxon>
        <taxon>Metazoa</taxon>
        <taxon>Chordata</taxon>
        <taxon>Craniata</taxon>
        <taxon>Vertebrata</taxon>
        <taxon>Euteleostomi</taxon>
        <taxon>Mammalia</taxon>
        <taxon>Eutheria</taxon>
        <taxon>Laurasiatheria</taxon>
        <taxon>Artiodactyla</taxon>
        <taxon>Ruminantia</taxon>
        <taxon>Pecora</taxon>
        <taxon>Cervidae</taxon>
        <taxon>Muntiacinae</taxon>
        <taxon>Muntiacus</taxon>
    </lineage>
</organism>
<evidence type="ECO:0000256" key="1">
    <source>
        <dbReference type="SAM" id="MobiDB-lite"/>
    </source>
</evidence>
<evidence type="ECO:0000313" key="5">
    <source>
        <dbReference type="Proteomes" id="UP000326458"/>
    </source>
</evidence>
<dbReference type="SUPFAM" id="SSF48726">
    <property type="entry name" value="Immunoglobulin"/>
    <property type="match status" value="1"/>
</dbReference>